<evidence type="ECO:0000313" key="2">
    <source>
        <dbReference type="Proteomes" id="UP000076603"/>
    </source>
</evidence>
<protein>
    <submittedName>
        <fullName evidence="1">26 kDa periplasmic immunogenic protein</fullName>
    </submittedName>
</protein>
<gene>
    <name evidence="1" type="ORF">CLMAG_53420</name>
</gene>
<proteinExistence type="predicted"/>
<dbReference type="Proteomes" id="UP000076603">
    <property type="component" value="Unassembled WGS sequence"/>
</dbReference>
<dbReference type="InterPro" id="IPR007497">
    <property type="entry name" value="SIMPL/DUF541"/>
</dbReference>
<organism evidence="1 2">
    <name type="scientific">Clostridium magnum DSM 2767</name>
    <dbReference type="NCBI Taxonomy" id="1121326"/>
    <lineage>
        <taxon>Bacteria</taxon>
        <taxon>Bacillati</taxon>
        <taxon>Bacillota</taxon>
        <taxon>Clostridia</taxon>
        <taxon>Eubacteriales</taxon>
        <taxon>Clostridiaceae</taxon>
        <taxon>Clostridium</taxon>
    </lineage>
</organism>
<dbReference type="PANTHER" id="PTHR34387">
    <property type="entry name" value="SLR1258 PROTEIN"/>
    <property type="match status" value="1"/>
</dbReference>
<dbReference type="Gene3D" id="3.30.110.170">
    <property type="entry name" value="Protein of unknown function (DUF541), domain 1"/>
    <property type="match status" value="1"/>
</dbReference>
<evidence type="ECO:0000313" key="1">
    <source>
        <dbReference type="EMBL" id="KZL89438.1"/>
    </source>
</evidence>
<reference evidence="1 2" key="1">
    <citation type="submission" date="2016-04" db="EMBL/GenBank/DDBJ databases">
        <title>Genome sequence of Clostridium magnum DSM 2767.</title>
        <authorList>
            <person name="Poehlein A."/>
            <person name="Uhlig R."/>
            <person name="Fischer R."/>
            <person name="Bahl H."/>
            <person name="Daniel R."/>
        </authorList>
    </citation>
    <scope>NUCLEOTIDE SEQUENCE [LARGE SCALE GENOMIC DNA]</scope>
    <source>
        <strain evidence="1 2">DSM 2767</strain>
    </source>
</reference>
<dbReference type="InterPro" id="IPR052022">
    <property type="entry name" value="26kDa_periplasmic_antigen"/>
</dbReference>
<comment type="caution">
    <text evidence="1">The sequence shown here is derived from an EMBL/GenBank/DDBJ whole genome shotgun (WGS) entry which is preliminary data.</text>
</comment>
<dbReference type="PATRIC" id="fig|1121326.3.peg.5405"/>
<dbReference type="AlphaFoldDB" id="A0A161WRQ9"/>
<dbReference type="OrthoDB" id="9785192at2"/>
<sequence>MIYVSPFASRCDCNSQYPYSYNFRSNTSNYQMNISGKGSVMVTPDIATVSLGVITENKELKVAQEENAVKSTQVVNSLINSGIEEKDIKTEAYTINPEYDYIEGKQVFRGYRVTHTFKVIIKNLKKVGEIIDSAVASGANTVSNINFTISNPSIYYKKALNLAIDDAVRKAESMESSLKITINRIPISIVEEGQSYTPIAEKVLYSAPAAVTPIKEGQIEIIANIKAVFIYWPKAV</sequence>
<accession>A0A161WRQ9</accession>
<dbReference type="EMBL" id="LWAE01000009">
    <property type="protein sequence ID" value="KZL89438.1"/>
    <property type="molecule type" value="Genomic_DNA"/>
</dbReference>
<dbReference type="Pfam" id="PF04402">
    <property type="entry name" value="SIMPL"/>
    <property type="match status" value="1"/>
</dbReference>
<dbReference type="PANTHER" id="PTHR34387:SF1">
    <property type="entry name" value="PERIPLASMIC IMMUNOGENIC PROTEIN"/>
    <property type="match status" value="1"/>
</dbReference>
<dbReference type="GO" id="GO:0006974">
    <property type="term" value="P:DNA damage response"/>
    <property type="evidence" value="ECO:0007669"/>
    <property type="project" value="TreeGrafter"/>
</dbReference>
<keyword evidence="2" id="KW-1185">Reference proteome</keyword>
<dbReference type="Gene3D" id="3.30.70.2970">
    <property type="entry name" value="Protein of unknown function (DUF541), domain 2"/>
    <property type="match status" value="1"/>
</dbReference>
<dbReference type="RefSeq" id="WP_066629410.1">
    <property type="nucleotide sequence ID" value="NZ_FQXL01000018.1"/>
</dbReference>
<name>A0A161WRQ9_9CLOT</name>